<dbReference type="SUPFAM" id="SSF48371">
    <property type="entry name" value="ARM repeat"/>
    <property type="match status" value="1"/>
</dbReference>
<organism evidence="11 12">
    <name type="scientific">Caenorhabditis elegans</name>
    <dbReference type="NCBI Taxonomy" id="6239"/>
    <lineage>
        <taxon>Eukaryota</taxon>
        <taxon>Metazoa</taxon>
        <taxon>Ecdysozoa</taxon>
        <taxon>Nematoda</taxon>
        <taxon>Chromadorea</taxon>
        <taxon>Rhabditida</taxon>
        <taxon>Rhabditina</taxon>
        <taxon>Rhabditomorpha</taxon>
        <taxon>Rhabditoidea</taxon>
        <taxon>Rhabditidae</taxon>
        <taxon>Peloderinae</taxon>
        <taxon>Caenorhabditis</taxon>
    </lineage>
</organism>
<keyword evidence="14" id="KW-1267">Proteomics identification</keyword>
<accession>Q18994</accession>
<evidence type="ECO:0000256" key="8">
    <source>
        <dbReference type="ARBA" id="ARBA00046432"/>
    </source>
</evidence>
<dbReference type="Pfam" id="PF02020">
    <property type="entry name" value="W2"/>
    <property type="match status" value="1"/>
</dbReference>
<dbReference type="OrthoDB" id="424572at2759"/>
<dbReference type="Reactome" id="R-CEL-72731">
    <property type="pathway name" value="Recycling of eIF2:GDP"/>
</dbReference>
<dbReference type="GO" id="GO:0031369">
    <property type="term" value="F:translation initiation factor binding"/>
    <property type="evidence" value="ECO:0000318"/>
    <property type="project" value="GO_Central"/>
</dbReference>
<comment type="similarity">
    <text evidence="2">Belongs to the eIF-2B gamma/epsilon subunits family.</text>
</comment>
<dbReference type="GO" id="GO:0003743">
    <property type="term" value="F:translation initiation factor activity"/>
    <property type="evidence" value="ECO:0000318"/>
    <property type="project" value="GO_Central"/>
</dbReference>
<evidence type="ECO:0000313" key="11">
    <source>
        <dbReference type="EMBL" id="CAA91063.1"/>
    </source>
</evidence>
<dbReference type="Gene3D" id="1.25.40.180">
    <property type="match status" value="1"/>
</dbReference>
<evidence type="ECO:0007829" key="14">
    <source>
        <dbReference type="PeptideAtlas" id="Q18994"/>
    </source>
</evidence>
<dbReference type="SMR" id="Q18994"/>
<dbReference type="GO" id="GO:0005085">
    <property type="term" value="F:guanyl-nucleotide exchange factor activity"/>
    <property type="evidence" value="ECO:0000318"/>
    <property type="project" value="GO_Central"/>
</dbReference>
<dbReference type="PaxDb" id="6239-D2085.3"/>
<comment type="subunit">
    <text evidence="8">Component of the translation initiation factor 2B (eIF2B) complex which is a heterodecamer of two sets of five different subunits: alpha, beta, gamma, delta and epsilon. Subunits alpha, beta and delta comprise a regulatory subcomplex and subunits epsilon and gamma comprise a catalytic subcomplex. Within the complex, the hexameric regulatory complex resides at the center, with the two heterodimeric catalytic subcomplexes bound on opposite sides.</text>
</comment>
<dbReference type="SMART" id="SM00515">
    <property type="entry name" value="eIF5C"/>
    <property type="match status" value="1"/>
</dbReference>
<evidence type="ECO:0000256" key="4">
    <source>
        <dbReference type="ARBA" id="ARBA00022540"/>
    </source>
</evidence>
<dbReference type="InterPro" id="IPR044123">
    <property type="entry name" value="W2_eIF2B_epsilon"/>
</dbReference>
<dbReference type="InParanoid" id="Q18994"/>
<dbReference type="FunFam" id="1.25.40.180:FF:000121">
    <property type="entry name" value="Eukaryotic Initiation Factor"/>
    <property type="match status" value="1"/>
</dbReference>
<evidence type="ECO:0000256" key="5">
    <source>
        <dbReference type="ARBA" id="ARBA00022917"/>
    </source>
</evidence>
<dbReference type="Proteomes" id="UP000001940">
    <property type="component" value="Chromosome II"/>
</dbReference>
<dbReference type="PIR" id="T20375">
    <property type="entry name" value="T20375"/>
</dbReference>
<evidence type="ECO:0000256" key="3">
    <source>
        <dbReference type="ARBA" id="ARBA00022490"/>
    </source>
</evidence>
<dbReference type="Pfam" id="PF25084">
    <property type="entry name" value="LbH_EIF2B"/>
    <property type="match status" value="1"/>
</dbReference>
<dbReference type="UCSC" id="D2085.3">
    <property type="organism name" value="c. elegans"/>
</dbReference>
<evidence type="ECO:0000256" key="9">
    <source>
        <dbReference type="SAM" id="MobiDB-lite"/>
    </source>
</evidence>
<dbReference type="FunCoup" id="Q18994">
    <property type="interactions" value="3233"/>
</dbReference>
<dbReference type="OMA" id="CHIDICA"/>
<name>Q18994_CAEEL</name>
<dbReference type="EMBL" id="BX284602">
    <property type="protein sequence ID" value="CAA91063.1"/>
    <property type="molecule type" value="Genomic_DNA"/>
</dbReference>
<gene>
    <name evidence="13" type="primary">eif-2bepsilon</name>
    <name evidence="11" type="synonym">eif-2Bepsilon</name>
    <name evidence="11" type="ORF">CELE_D2085.3</name>
    <name evidence="13" type="ORF">D2085.3</name>
</gene>
<reference evidence="11 12" key="1">
    <citation type="journal article" date="1998" name="Science">
        <title>Genome sequence of the nematode C. elegans: a platform for investigating biology.</title>
        <authorList>
            <consortium name="The C. elegans sequencing consortium"/>
            <person name="Sulson J.E."/>
            <person name="Waterston R."/>
        </authorList>
    </citation>
    <scope>NUCLEOTIDE SEQUENCE [LARGE SCALE GENOMIC DNA]</scope>
    <source>
        <strain evidence="11 12">Bristol N2</strain>
    </source>
</reference>
<dbReference type="InterPro" id="IPR016024">
    <property type="entry name" value="ARM-type_fold"/>
</dbReference>
<dbReference type="IntAct" id="Q18994">
    <property type="interactions" value="2"/>
</dbReference>
<evidence type="ECO:0000313" key="12">
    <source>
        <dbReference type="Proteomes" id="UP000001940"/>
    </source>
</evidence>
<dbReference type="SUPFAM" id="SSF53448">
    <property type="entry name" value="Nucleotide-diphospho-sugar transferases"/>
    <property type="match status" value="1"/>
</dbReference>
<evidence type="ECO:0000256" key="2">
    <source>
        <dbReference type="ARBA" id="ARBA00007878"/>
    </source>
</evidence>
<evidence type="ECO:0000256" key="6">
    <source>
        <dbReference type="ARBA" id="ARBA00044144"/>
    </source>
</evidence>
<dbReference type="PANTHER" id="PTHR45887">
    <property type="entry name" value="TRANSLATION INITIATION FACTOR EIF-2B SUBUNIT EPSILON"/>
    <property type="match status" value="1"/>
</dbReference>
<dbReference type="InterPro" id="IPR056764">
    <property type="entry name" value="LbH_EIF2B3/5"/>
</dbReference>
<dbReference type="GO" id="GO:0005851">
    <property type="term" value="C:eukaryotic translation initiation factor 2B complex"/>
    <property type="evidence" value="ECO:0000318"/>
    <property type="project" value="GO_Central"/>
</dbReference>
<dbReference type="PhylomeDB" id="Q18994"/>
<keyword evidence="3" id="KW-0963">Cytoplasm</keyword>
<dbReference type="AlphaFoldDB" id="Q18994"/>
<dbReference type="Gene3D" id="2.160.10.10">
    <property type="entry name" value="Hexapeptide repeat proteins"/>
    <property type="match status" value="1"/>
</dbReference>
<evidence type="ECO:0000256" key="1">
    <source>
        <dbReference type="ARBA" id="ARBA00004514"/>
    </source>
</evidence>
<dbReference type="InterPro" id="IPR003307">
    <property type="entry name" value="W2_domain"/>
</dbReference>
<dbReference type="PANTHER" id="PTHR45887:SF1">
    <property type="entry name" value="TRANSLATION INITIATION FACTOR EIF-2B SUBUNIT EPSILON"/>
    <property type="match status" value="1"/>
</dbReference>
<evidence type="ECO:0000313" key="13">
    <source>
        <dbReference type="WormBase" id="D2085.3"/>
    </source>
</evidence>
<dbReference type="Bgee" id="WBGene00008428">
    <property type="expression patterns" value="Expressed in germ line (C elegans) and 4 other cell types or tissues"/>
</dbReference>
<dbReference type="RefSeq" id="NP_495841.1">
    <property type="nucleotide sequence ID" value="NM_063440.7"/>
</dbReference>
<sequence length="666" mass="75591">MTPPVSAFKKTPKKEEHPLVAIVILDAFDQRFAPTHESYPCFGTIPICNVPAINFALSWLMRTEVKNVMLVVSGLNADHATSVQREWRLAFDEFTVVVCDGASSVGDCMREIHNRELITGDFMLISNPTAVVSSTLSAQISEFRKRRRENPDNVMTLLYSNRENPEHLVLGINSETSKLMLFPAANSLNQLKASKKDFYDEVDIRRDLTPTGIAFCSRLIATQFSDNFDFVGIDDVVREILSKDDILGMSVHVEVLSPKERAFCAYDYESLILLNILMLERWFYPLVPENSDPSRYFSANPRNLYLEENGDEISIKANTWILNNNCSTVCLGVKTDIAYDAFIRNSCIGAHTEISSKTRITSSMIGKNCKIGENCVIEYAFIGDDVVIPNGAHIPKESIIGNGVMYPKELPNIQNTAIFKNAINEETFEKLSSQPIGNVHVSKFRNGGPFWRRSVNGKTNFALEEDDSESEYSESEEEDDGVGNSTKMFHDEVLESMQKILESENSLMRNLILEINSSKLACNVTMDEVARNVFAAFMKLKHNQDFNKMKELIVKWQPLFLNYYKTSAESLKVKSADQKRFELDLKRRCQIQLLLAIEDKFDRDESFGVKAQALVHYLYQEADILDEDSIIEWAGSIAEESKLKGLMKKIVDWLQEDDDEEESEDE</sequence>
<dbReference type="STRING" id="6239.D2085.3.1"/>
<feature type="domain" description="W2" evidence="10">
    <location>
        <begin position="483"/>
        <end position="664"/>
    </location>
</feature>
<evidence type="ECO:0000259" key="10">
    <source>
        <dbReference type="PROSITE" id="PS51363"/>
    </source>
</evidence>
<dbReference type="CDD" id="cd11558">
    <property type="entry name" value="W2_eIF2B_epsilon"/>
    <property type="match status" value="1"/>
</dbReference>
<keyword evidence="4 11" id="KW-0396">Initiation factor</keyword>
<dbReference type="AGR" id="WB:WBGene00008428"/>
<proteinExistence type="evidence at protein level"/>
<protein>
    <recommendedName>
        <fullName evidence="6">Translation initiation factor eIF2B subunit epsilon</fullName>
    </recommendedName>
    <alternativeName>
        <fullName evidence="7">eIF2B GDP-GTP exchange factor subunit epsilon</fullName>
    </alternativeName>
</protein>
<evidence type="ECO:0000256" key="7">
    <source>
        <dbReference type="ARBA" id="ARBA00044345"/>
    </source>
</evidence>
<feature type="compositionally biased region" description="Acidic residues" evidence="9">
    <location>
        <begin position="463"/>
        <end position="481"/>
    </location>
</feature>
<dbReference type="CTD" id="174387"/>
<dbReference type="HOGENOM" id="CLU_012507_1_0_1"/>
<dbReference type="PROSITE" id="PS51363">
    <property type="entry name" value="W2"/>
    <property type="match status" value="1"/>
</dbReference>
<dbReference type="PeptideAtlas" id="Q18994"/>
<dbReference type="WormBase" id="D2085.3">
    <property type="protein sequence ID" value="CE03107"/>
    <property type="gene ID" value="WBGene00008428"/>
    <property type="gene designation" value="eif-2Bepsilon"/>
</dbReference>
<dbReference type="SUPFAM" id="SSF51161">
    <property type="entry name" value="Trimeric LpxA-like enzymes"/>
    <property type="match status" value="1"/>
</dbReference>
<keyword evidence="12" id="KW-1185">Reference proteome</keyword>
<feature type="region of interest" description="Disordered" evidence="9">
    <location>
        <begin position="462"/>
        <end position="485"/>
    </location>
</feature>
<dbReference type="GeneID" id="174387"/>
<dbReference type="InterPro" id="IPR029044">
    <property type="entry name" value="Nucleotide-diphossugar_trans"/>
</dbReference>
<dbReference type="eggNOG" id="KOG1461">
    <property type="taxonomic scope" value="Eukaryota"/>
</dbReference>
<dbReference type="InterPro" id="IPR011004">
    <property type="entry name" value="Trimer_LpxA-like_sf"/>
</dbReference>
<keyword evidence="5" id="KW-0648">Protein biosynthesis</keyword>
<comment type="subcellular location">
    <subcellularLocation>
        <location evidence="1">Cytoplasm</location>
        <location evidence="1">Cytosol</location>
    </subcellularLocation>
</comment>
<dbReference type="InterPro" id="IPR051956">
    <property type="entry name" value="eIF2B_epsilon"/>
</dbReference>
<dbReference type="KEGG" id="cel:CELE_D2085.3"/>